<comment type="caution">
    <text evidence="1">The sequence shown here is derived from an EMBL/GenBank/DDBJ whole genome shotgun (WGS) entry which is preliminary data.</text>
</comment>
<keyword evidence="2" id="KW-1185">Reference proteome</keyword>
<dbReference type="PANTHER" id="PTHR24104:SF25">
    <property type="entry name" value="PROTEIN LIN-41"/>
    <property type="match status" value="1"/>
</dbReference>
<dbReference type="Proteomes" id="UP001186944">
    <property type="component" value="Unassembled WGS sequence"/>
</dbReference>
<dbReference type="Gene3D" id="2.120.10.30">
    <property type="entry name" value="TolB, C-terminal domain"/>
    <property type="match status" value="1"/>
</dbReference>
<dbReference type="InterPro" id="IPR050952">
    <property type="entry name" value="TRIM-NHL_E3_ligases"/>
</dbReference>
<dbReference type="SUPFAM" id="SSF101898">
    <property type="entry name" value="NHL repeat"/>
    <property type="match status" value="1"/>
</dbReference>
<organism evidence="1 2">
    <name type="scientific">Pinctada imbricata</name>
    <name type="common">Atlantic pearl-oyster</name>
    <name type="synonym">Pinctada martensii</name>
    <dbReference type="NCBI Taxonomy" id="66713"/>
    <lineage>
        <taxon>Eukaryota</taxon>
        <taxon>Metazoa</taxon>
        <taxon>Spiralia</taxon>
        <taxon>Lophotrochozoa</taxon>
        <taxon>Mollusca</taxon>
        <taxon>Bivalvia</taxon>
        <taxon>Autobranchia</taxon>
        <taxon>Pteriomorphia</taxon>
        <taxon>Pterioida</taxon>
        <taxon>Pterioidea</taxon>
        <taxon>Pteriidae</taxon>
        <taxon>Pinctada</taxon>
    </lineage>
</organism>
<gene>
    <name evidence="1" type="ORF">FSP39_021469</name>
</gene>
<sequence>MELEKDFVARVRSDGLLGVKCAGSDTAWMRAVTPTIFLIRQTGEVVESVNTQTGTHPNDIFVTEDDEVLFTDSQNKCITRITKDREVRPWTKTGEFTPLSLYCTRDGFVIVSLLLETRSSESSVDDTNAKVVKFDSKGEPVLEIKNDKSGKPLFKNPEYLCVNTNHESDICVSDWGSKSVVAVKQTGEHRFTFEGPTKSSFFPRDLVCDSEGRILIVDSGNECIHMLNSKGEYLSYLLTDDDVIEDPFTLSIDTTGRLWVGERHSKKVKIFKHSS</sequence>
<evidence type="ECO:0000313" key="2">
    <source>
        <dbReference type="Proteomes" id="UP001186944"/>
    </source>
</evidence>
<protein>
    <submittedName>
        <fullName evidence="1">Uncharacterized protein</fullName>
    </submittedName>
</protein>
<name>A0AA89BZX6_PINIB</name>
<reference evidence="1" key="1">
    <citation type="submission" date="2019-08" db="EMBL/GenBank/DDBJ databases">
        <title>The improved chromosome-level genome for the pearl oyster Pinctada fucata martensii using PacBio sequencing and Hi-C.</title>
        <authorList>
            <person name="Zheng Z."/>
        </authorList>
    </citation>
    <scope>NUCLEOTIDE SEQUENCE</scope>
    <source>
        <strain evidence="1">ZZ-2019</strain>
        <tissue evidence="1">Adductor muscle</tissue>
    </source>
</reference>
<dbReference type="GO" id="GO:0000209">
    <property type="term" value="P:protein polyubiquitination"/>
    <property type="evidence" value="ECO:0007669"/>
    <property type="project" value="TreeGrafter"/>
</dbReference>
<dbReference type="AlphaFoldDB" id="A0AA89BZX6"/>
<proteinExistence type="predicted"/>
<dbReference type="GO" id="GO:0043161">
    <property type="term" value="P:proteasome-mediated ubiquitin-dependent protein catabolic process"/>
    <property type="evidence" value="ECO:0007669"/>
    <property type="project" value="TreeGrafter"/>
</dbReference>
<dbReference type="CDD" id="cd05819">
    <property type="entry name" value="NHL"/>
    <property type="match status" value="1"/>
</dbReference>
<dbReference type="PANTHER" id="PTHR24104">
    <property type="entry name" value="E3 UBIQUITIN-PROTEIN LIGASE NHLRC1-RELATED"/>
    <property type="match status" value="1"/>
</dbReference>
<dbReference type="GO" id="GO:0008270">
    <property type="term" value="F:zinc ion binding"/>
    <property type="evidence" value="ECO:0007669"/>
    <property type="project" value="UniProtKB-KW"/>
</dbReference>
<evidence type="ECO:0000313" key="1">
    <source>
        <dbReference type="EMBL" id="KAK3100535.1"/>
    </source>
</evidence>
<accession>A0AA89BZX6</accession>
<dbReference type="InterPro" id="IPR011042">
    <property type="entry name" value="6-blade_b-propeller_TolB-like"/>
</dbReference>
<dbReference type="GO" id="GO:0061630">
    <property type="term" value="F:ubiquitin protein ligase activity"/>
    <property type="evidence" value="ECO:0007669"/>
    <property type="project" value="TreeGrafter"/>
</dbReference>
<dbReference type="EMBL" id="VSWD01000006">
    <property type="protein sequence ID" value="KAK3100535.1"/>
    <property type="molecule type" value="Genomic_DNA"/>
</dbReference>